<dbReference type="InParanoid" id="A0A316WCW8"/>
<dbReference type="PANTHER" id="PTHR45624:SF10">
    <property type="entry name" value="SLC (SOLUTE CARRIER) HOMOLOG"/>
    <property type="match status" value="1"/>
</dbReference>
<evidence type="ECO:0000256" key="2">
    <source>
        <dbReference type="ARBA" id="ARBA00006375"/>
    </source>
</evidence>
<evidence type="ECO:0000313" key="11">
    <source>
        <dbReference type="EMBL" id="PWN45375.1"/>
    </source>
</evidence>
<dbReference type="AlphaFoldDB" id="A0A316WCW8"/>
<dbReference type="SUPFAM" id="SSF103506">
    <property type="entry name" value="Mitochondrial carrier"/>
    <property type="match status" value="1"/>
</dbReference>
<feature type="repeat" description="Solcar" evidence="9">
    <location>
        <begin position="5"/>
        <end position="112"/>
    </location>
</feature>
<reference evidence="11 12" key="1">
    <citation type="journal article" date="2018" name="Mol. Biol. Evol.">
        <title>Broad Genomic Sampling Reveals a Smut Pathogenic Ancestry of the Fungal Clade Ustilaginomycotina.</title>
        <authorList>
            <person name="Kijpornyongpan T."/>
            <person name="Mondo S.J."/>
            <person name="Barry K."/>
            <person name="Sandor L."/>
            <person name="Lee J."/>
            <person name="Lipzen A."/>
            <person name="Pangilinan J."/>
            <person name="LaButti K."/>
            <person name="Hainaut M."/>
            <person name="Henrissat B."/>
            <person name="Grigoriev I.V."/>
            <person name="Spatafora J.W."/>
            <person name="Aime M.C."/>
        </authorList>
    </citation>
    <scope>NUCLEOTIDE SEQUENCE [LARGE SCALE GENOMIC DNA]</scope>
    <source>
        <strain evidence="11 12">MCA 4658</strain>
    </source>
</reference>
<keyword evidence="8 9" id="KW-0472">Membrane</keyword>
<dbReference type="InterPro" id="IPR050567">
    <property type="entry name" value="Mitochondrial_Carrier"/>
</dbReference>
<gene>
    <name evidence="11" type="ORF">IE81DRAFT_320117</name>
</gene>
<dbReference type="GO" id="GO:0031966">
    <property type="term" value="C:mitochondrial membrane"/>
    <property type="evidence" value="ECO:0007669"/>
    <property type="project" value="UniProtKB-SubCell"/>
</dbReference>
<feature type="repeat" description="Solcar" evidence="9">
    <location>
        <begin position="132"/>
        <end position="225"/>
    </location>
</feature>
<dbReference type="PRINTS" id="PR00926">
    <property type="entry name" value="MITOCARRIER"/>
</dbReference>
<evidence type="ECO:0000256" key="1">
    <source>
        <dbReference type="ARBA" id="ARBA00004225"/>
    </source>
</evidence>
<dbReference type="Proteomes" id="UP000245783">
    <property type="component" value="Unassembled WGS sequence"/>
</dbReference>
<accession>A0A316WCW8</accession>
<dbReference type="Pfam" id="PF00153">
    <property type="entry name" value="Mito_carr"/>
    <property type="match status" value="3"/>
</dbReference>
<keyword evidence="6" id="KW-1133">Transmembrane helix</keyword>
<evidence type="ECO:0000256" key="3">
    <source>
        <dbReference type="ARBA" id="ARBA00022448"/>
    </source>
</evidence>
<evidence type="ECO:0000256" key="4">
    <source>
        <dbReference type="ARBA" id="ARBA00022692"/>
    </source>
</evidence>
<dbReference type="EMBL" id="KZ819355">
    <property type="protein sequence ID" value="PWN45375.1"/>
    <property type="molecule type" value="Genomic_DNA"/>
</dbReference>
<organism evidence="11 12">
    <name type="scientific">Ceraceosorus guamensis</name>
    <dbReference type="NCBI Taxonomy" id="1522189"/>
    <lineage>
        <taxon>Eukaryota</taxon>
        <taxon>Fungi</taxon>
        <taxon>Dikarya</taxon>
        <taxon>Basidiomycota</taxon>
        <taxon>Ustilaginomycotina</taxon>
        <taxon>Exobasidiomycetes</taxon>
        <taxon>Ceraceosorales</taxon>
        <taxon>Ceraceosoraceae</taxon>
        <taxon>Ceraceosorus</taxon>
    </lineage>
</organism>
<evidence type="ECO:0000256" key="5">
    <source>
        <dbReference type="ARBA" id="ARBA00022737"/>
    </source>
</evidence>
<dbReference type="PANTHER" id="PTHR45624">
    <property type="entry name" value="MITOCHONDRIAL BASIC AMINO ACIDS TRANSPORTER-RELATED"/>
    <property type="match status" value="1"/>
</dbReference>
<evidence type="ECO:0000256" key="8">
    <source>
        <dbReference type="ARBA" id="ARBA00023136"/>
    </source>
</evidence>
<dbReference type="RefSeq" id="XP_025372535.1">
    <property type="nucleotide sequence ID" value="XM_025512924.1"/>
</dbReference>
<name>A0A316WCW8_9BASI</name>
<evidence type="ECO:0000256" key="10">
    <source>
        <dbReference type="RuleBase" id="RU000488"/>
    </source>
</evidence>
<dbReference type="InterPro" id="IPR002067">
    <property type="entry name" value="MCP"/>
</dbReference>
<keyword evidence="5" id="KW-0677">Repeat</keyword>
<evidence type="ECO:0000256" key="6">
    <source>
        <dbReference type="ARBA" id="ARBA00022989"/>
    </source>
</evidence>
<keyword evidence="12" id="KW-1185">Reference proteome</keyword>
<protein>
    <submittedName>
        <fullName evidence="11">Mitochondrial carrier</fullName>
    </submittedName>
</protein>
<proteinExistence type="inferred from homology"/>
<evidence type="ECO:0000256" key="7">
    <source>
        <dbReference type="ARBA" id="ARBA00023128"/>
    </source>
</evidence>
<dbReference type="InterPro" id="IPR018108">
    <property type="entry name" value="MCP_transmembrane"/>
</dbReference>
<feature type="repeat" description="Solcar" evidence="9">
    <location>
        <begin position="243"/>
        <end position="360"/>
    </location>
</feature>
<sequence length="366" mass="38832">MSSGPSPLVDFIAGTAGGVASLLAGHPFDTVKTRLQTQSSAAQASYAAPAFPQEGAHDGSARRTYRSATHAFRVIVQDEKLFGLYKGVTSPMLGVAVMNASVFGVYGLAIRCLQASALFGHRDDAEVYPAEPSLAQVFLAGAASGVISALITSPIELIKIREQLDFTPKASSSSYALRPSSTMSVVQAIWREGGLRAIYRGLGATCVRDVGYGPYFFTYECLNRWILTTHDQPLHASALEGGLSNVELALSGAIAGVVGWISTFWADTVKTRIQASKLPLQSRAGDAGVACADRTRLLGGEQHSEGSVAHDRSRGFIAQARSVHQEGGLRGFWKGAGPTILRAIPVNATLFIVYEATKDALINWGM</sequence>
<dbReference type="GeneID" id="37034794"/>
<dbReference type="InterPro" id="IPR023395">
    <property type="entry name" value="MCP_dom_sf"/>
</dbReference>
<dbReference type="Gene3D" id="1.50.40.10">
    <property type="entry name" value="Mitochondrial carrier domain"/>
    <property type="match status" value="2"/>
</dbReference>
<dbReference type="OrthoDB" id="14252at2759"/>
<keyword evidence="4 9" id="KW-0812">Transmembrane</keyword>
<dbReference type="PROSITE" id="PS50920">
    <property type="entry name" value="SOLCAR"/>
    <property type="match status" value="3"/>
</dbReference>
<keyword evidence="7" id="KW-0496">Mitochondrion</keyword>
<evidence type="ECO:0000313" key="12">
    <source>
        <dbReference type="Proteomes" id="UP000245783"/>
    </source>
</evidence>
<comment type="similarity">
    <text evidence="2 10">Belongs to the mitochondrial carrier (TC 2.A.29) family.</text>
</comment>
<comment type="subcellular location">
    <subcellularLocation>
        <location evidence="1">Mitochondrion membrane</location>
        <topology evidence="1">Multi-pass membrane protein</topology>
    </subcellularLocation>
</comment>
<evidence type="ECO:0000256" key="9">
    <source>
        <dbReference type="PROSITE-ProRule" id="PRU00282"/>
    </source>
</evidence>
<dbReference type="STRING" id="1522189.A0A316WCW8"/>
<dbReference type="GO" id="GO:0022857">
    <property type="term" value="F:transmembrane transporter activity"/>
    <property type="evidence" value="ECO:0007669"/>
    <property type="project" value="TreeGrafter"/>
</dbReference>
<keyword evidence="3 10" id="KW-0813">Transport</keyword>